<keyword evidence="3" id="KW-1185">Reference proteome</keyword>
<dbReference type="AlphaFoldDB" id="A0A937F4E4"/>
<name>A0A937F4E4_9BACT</name>
<feature type="domain" description="DUF4340" evidence="1">
    <location>
        <begin position="69"/>
        <end position="248"/>
    </location>
</feature>
<accession>A0A937F4E4</accession>
<dbReference type="RefSeq" id="WP_202243956.1">
    <property type="nucleotide sequence ID" value="NZ_JAESIY010000004.1"/>
</dbReference>
<reference evidence="2" key="1">
    <citation type="submission" date="2021-01" db="EMBL/GenBank/DDBJ databases">
        <title>Fulvivirga kasyanovii gen. nov., sp nov., a novel member of the phylum Bacteroidetes isolated from seawater in a mussel farm.</title>
        <authorList>
            <person name="Zhao L.-H."/>
            <person name="Wang Z.-J."/>
        </authorList>
    </citation>
    <scope>NUCLEOTIDE SEQUENCE</scope>
    <source>
        <strain evidence="2">2943</strain>
    </source>
</reference>
<sequence length="317" mass="36541">MQRKRNIKLIVVLVLLMIATVVAYYVTRPADKLEVDRTIFAYEDPSAIGQVVFEQGEEKNNLTFNGAQWQLNNAYDADPQRVSVVFALLKQQRVRRMAARQQQDSLQQAFEEKGVHVTYFEGANAVKDFYVLGDNENKITYMAESPGSQAYIVEIPGYRSYLAGIYELDQNGWRNPRIFDFNWANLKGVEVAYSEHPDNGFSVGFDSSFYEVRGLVETDSSRLTDFLDDVSLLYANDFLNQKEVAEYQELVDQEPQAIIMVHDVADKIYTLEVYQALENNREIIGRKDSTDYAIFDLSKMRKILRPKGFFKKKKQPI</sequence>
<gene>
    <name evidence="2" type="ORF">JL102_08475</name>
</gene>
<evidence type="ECO:0000313" key="2">
    <source>
        <dbReference type="EMBL" id="MBL3656162.1"/>
    </source>
</evidence>
<evidence type="ECO:0000313" key="3">
    <source>
        <dbReference type="Proteomes" id="UP000659388"/>
    </source>
</evidence>
<organism evidence="2 3">
    <name type="scientific">Fulvivirga sediminis</name>
    <dbReference type="NCBI Taxonomy" id="2803949"/>
    <lineage>
        <taxon>Bacteria</taxon>
        <taxon>Pseudomonadati</taxon>
        <taxon>Bacteroidota</taxon>
        <taxon>Cytophagia</taxon>
        <taxon>Cytophagales</taxon>
        <taxon>Fulvivirgaceae</taxon>
        <taxon>Fulvivirga</taxon>
    </lineage>
</organism>
<evidence type="ECO:0000259" key="1">
    <source>
        <dbReference type="Pfam" id="PF14238"/>
    </source>
</evidence>
<dbReference type="Pfam" id="PF14238">
    <property type="entry name" value="DUF4340"/>
    <property type="match status" value="1"/>
</dbReference>
<protein>
    <submittedName>
        <fullName evidence="2">DUF4340 domain-containing protein</fullName>
    </submittedName>
</protein>
<dbReference type="InterPro" id="IPR025641">
    <property type="entry name" value="DUF4340"/>
</dbReference>
<dbReference type="Proteomes" id="UP000659388">
    <property type="component" value="Unassembled WGS sequence"/>
</dbReference>
<comment type="caution">
    <text evidence="2">The sequence shown here is derived from an EMBL/GenBank/DDBJ whole genome shotgun (WGS) entry which is preliminary data.</text>
</comment>
<proteinExistence type="predicted"/>
<dbReference type="EMBL" id="JAESIY010000004">
    <property type="protein sequence ID" value="MBL3656162.1"/>
    <property type="molecule type" value="Genomic_DNA"/>
</dbReference>